<evidence type="ECO:0000259" key="7">
    <source>
        <dbReference type="Pfam" id="PF13458"/>
    </source>
</evidence>
<evidence type="ECO:0000256" key="6">
    <source>
        <dbReference type="SAM" id="SignalP"/>
    </source>
</evidence>
<keyword evidence="3 6" id="KW-0732">Signal</keyword>
<evidence type="ECO:0000256" key="4">
    <source>
        <dbReference type="ARBA" id="ARBA00022970"/>
    </source>
</evidence>
<comment type="similarity">
    <text evidence="1">Belongs to the leucine-binding protein family.</text>
</comment>
<dbReference type="AlphaFoldDB" id="A0A2K8N6K6"/>
<dbReference type="KEGG" id="kyr:CVV65_08550"/>
<dbReference type="GO" id="GO:0006865">
    <property type="term" value="P:amino acid transport"/>
    <property type="evidence" value="ECO:0007669"/>
    <property type="project" value="UniProtKB-KW"/>
</dbReference>
<dbReference type="EMBL" id="CP024955">
    <property type="protein sequence ID" value="ATY84966.1"/>
    <property type="molecule type" value="Genomic_DNA"/>
</dbReference>
<keyword evidence="2" id="KW-0813">Transport</keyword>
<sequence>MIKKFRMIIPTLALALGLAGCGGSPASSGGGQGASPGGGAPSDTVKIGAELSVTGPASSLGRPERDTLQMVVDEINASGGVGGKKLQLITYDDESNPTKAVLNLKKLLDQDHVSAVIGGTTSAISLGLIPTIEQAKVPFFSLAADQRIATPVKPWVFKLPQGDNLVVERILAYLKSQNITKVGWLSSSDDFGQGGKNTFEALAPKFGIQGVAFESYVPTDKDMIPQLTRIKNANPQAVIIYGIPPGASIATKNFAQLGFKVPLIHSHGIANQDFLTQTGSASNGVVFPASKLLVANQLPDTDKQKAVLLKYKDDFEKKFGYPANAFGGHAWDAIHIVAKAVGAVGGDHQKIRDYVENNTKDFVGCTGVFTFNPADHNGLTKEALALIKVVDGKWTLLQE</sequence>
<gene>
    <name evidence="8" type="ORF">CVV65_08550</name>
</gene>
<dbReference type="PANTHER" id="PTHR30483:SF38">
    <property type="entry name" value="BLR7848 PROTEIN"/>
    <property type="match status" value="1"/>
</dbReference>
<evidence type="ECO:0000313" key="8">
    <source>
        <dbReference type="EMBL" id="ATY84966.1"/>
    </source>
</evidence>
<dbReference type="InterPro" id="IPR000709">
    <property type="entry name" value="Leu_Ile_Val-bd"/>
</dbReference>
<evidence type="ECO:0000256" key="1">
    <source>
        <dbReference type="ARBA" id="ARBA00010062"/>
    </source>
</evidence>
<organism evidence="8 9">
    <name type="scientific">Kyrpidia spormannii</name>
    <dbReference type="NCBI Taxonomy" id="2055160"/>
    <lineage>
        <taxon>Bacteria</taxon>
        <taxon>Bacillati</taxon>
        <taxon>Bacillota</taxon>
        <taxon>Bacilli</taxon>
        <taxon>Bacillales</taxon>
        <taxon>Alicyclobacillaceae</taxon>
        <taxon>Kyrpidia</taxon>
    </lineage>
</organism>
<feature type="region of interest" description="Disordered" evidence="5">
    <location>
        <begin position="25"/>
        <end position="45"/>
    </location>
</feature>
<feature type="domain" description="Leucine-binding protein" evidence="7">
    <location>
        <begin position="44"/>
        <end position="390"/>
    </location>
</feature>
<dbReference type="PRINTS" id="PR00337">
    <property type="entry name" value="LEUILEVALBP"/>
</dbReference>
<dbReference type="Gene3D" id="3.40.50.2300">
    <property type="match status" value="2"/>
</dbReference>
<evidence type="ECO:0000256" key="3">
    <source>
        <dbReference type="ARBA" id="ARBA00022729"/>
    </source>
</evidence>
<name>A0A2K8N6K6_9BACL</name>
<dbReference type="SUPFAM" id="SSF53822">
    <property type="entry name" value="Periplasmic binding protein-like I"/>
    <property type="match status" value="1"/>
</dbReference>
<dbReference type="PROSITE" id="PS51257">
    <property type="entry name" value="PROKAR_LIPOPROTEIN"/>
    <property type="match status" value="1"/>
</dbReference>
<dbReference type="InterPro" id="IPR028082">
    <property type="entry name" value="Peripla_BP_I"/>
</dbReference>
<protein>
    <submittedName>
        <fullName evidence="8">ABC transporter substrate-binding protein</fullName>
    </submittedName>
</protein>
<feature type="signal peptide" evidence="6">
    <location>
        <begin position="1"/>
        <end position="26"/>
    </location>
</feature>
<feature type="compositionally biased region" description="Gly residues" evidence="5">
    <location>
        <begin position="25"/>
        <end position="40"/>
    </location>
</feature>
<keyword evidence="9" id="KW-1185">Reference proteome</keyword>
<dbReference type="PANTHER" id="PTHR30483">
    <property type="entry name" value="LEUCINE-SPECIFIC-BINDING PROTEIN"/>
    <property type="match status" value="1"/>
</dbReference>
<evidence type="ECO:0000256" key="2">
    <source>
        <dbReference type="ARBA" id="ARBA00022448"/>
    </source>
</evidence>
<evidence type="ECO:0000313" key="9">
    <source>
        <dbReference type="Proteomes" id="UP000231932"/>
    </source>
</evidence>
<proteinExistence type="inferred from homology"/>
<dbReference type="InterPro" id="IPR051010">
    <property type="entry name" value="BCAA_transport"/>
</dbReference>
<dbReference type="Pfam" id="PF13458">
    <property type="entry name" value="Peripla_BP_6"/>
    <property type="match status" value="1"/>
</dbReference>
<keyword evidence="4" id="KW-0029">Amino-acid transport</keyword>
<feature type="chain" id="PRO_5014635929" evidence="6">
    <location>
        <begin position="27"/>
        <end position="399"/>
    </location>
</feature>
<dbReference type="CDD" id="cd06333">
    <property type="entry name" value="PBP1_ABC_RPA1789-like"/>
    <property type="match status" value="1"/>
</dbReference>
<dbReference type="InterPro" id="IPR028081">
    <property type="entry name" value="Leu-bd"/>
</dbReference>
<evidence type="ECO:0000256" key="5">
    <source>
        <dbReference type="SAM" id="MobiDB-lite"/>
    </source>
</evidence>
<reference evidence="9" key="1">
    <citation type="submission" date="2017-11" db="EMBL/GenBank/DDBJ databases">
        <title>Complete Genome Sequence of Kyrpidia sp. Strain EA-1, a thermophilic, hydrogen-oxidizing Bacterium, isolated from the Azores.</title>
        <authorList>
            <person name="Reiner J.E."/>
            <person name="Lapp C.J."/>
            <person name="Bunk B."/>
            <person name="Gescher J."/>
        </authorList>
    </citation>
    <scope>NUCLEOTIDE SEQUENCE [LARGE SCALE GENOMIC DNA]</scope>
    <source>
        <strain evidence="9">EA-1</strain>
    </source>
</reference>
<dbReference type="OrthoDB" id="9783240at2"/>
<dbReference type="RefSeq" id="WP_100667765.1">
    <property type="nucleotide sequence ID" value="NZ_CP024955.1"/>
</dbReference>
<dbReference type="Proteomes" id="UP000231932">
    <property type="component" value="Chromosome"/>
</dbReference>
<accession>A0A2K8N6K6</accession>